<feature type="domain" description="DUF4143" evidence="2">
    <location>
        <begin position="175"/>
        <end position="330"/>
    </location>
</feature>
<dbReference type="PANTHER" id="PTHR43566:SF2">
    <property type="entry name" value="DUF4143 DOMAIN-CONTAINING PROTEIN"/>
    <property type="match status" value="1"/>
</dbReference>
<feature type="domain" description="AAA" evidence="1">
    <location>
        <begin position="13"/>
        <end position="134"/>
    </location>
</feature>
<name>A0A833L1L8_UNCSA</name>
<evidence type="ECO:0008006" key="5">
    <source>
        <dbReference type="Google" id="ProtNLM"/>
    </source>
</evidence>
<evidence type="ECO:0000259" key="1">
    <source>
        <dbReference type="Pfam" id="PF13173"/>
    </source>
</evidence>
<evidence type="ECO:0000313" key="4">
    <source>
        <dbReference type="Proteomes" id="UP000488506"/>
    </source>
</evidence>
<organism evidence="3 4">
    <name type="scientific">Candidatus Saganbacteria bacterium</name>
    <dbReference type="NCBI Taxonomy" id="2575572"/>
    <lineage>
        <taxon>Bacteria</taxon>
        <taxon>Bacillati</taxon>
        <taxon>Saganbacteria</taxon>
    </lineage>
</organism>
<dbReference type="SUPFAM" id="SSF52540">
    <property type="entry name" value="P-loop containing nucleoside triphosphate hydrolases"/>
    <property type="match status" value="1"/>
</dbReference>
<dbReference type="AlphaFoldDB" id="A0A833L1L8"/>
<dbReference type="PANTHER" id="PTHR43566">
    <property type="entry name" value="CONSERVED PROTEIN"/>
    <property type="match status" value="1"/>
</dbReference>
<reference evidence="3 4" key="1">
    <citation type="submission" date="2019-12" db="EMBL/GenBank/DDBJ databases">
        <authorList>
            <person name="Wolfe R."/>
            <person name="Danczak R."/>
            <person name="Wilkins M."/>
        </authorList>
    </citation>
    <scope>NUCLEOTIDE SEQUENCE [LARGE SCALE GENOMIC DNA]</scope>
    <source>
        <strain evidence="3">X2_MaxBin.013</strain>
    </source>
</reference>
<dbReference type="Proteomes" id="UP000488506">
    <property type="component" value="Unassembled WGS sequence"/>
</dbReference>
<dbReference type="InterPro" id="IPR027417">
    <property type="entry name" value="P-loop_NTPase"/>
</dbReference>
<evidence type="ECO:0000259" key="2">
    <source>
        <dbReference type="Pfam" id="PF13635"/>
    </source>
</evidence>
<dbReference type="EMBL" id="WPAF01000007">
    <property type="protein sequence ID" value="KAF0134589.1"/>
    <property type="molecule type" value="Genomic_DNA"/>
</dbReference>
<protein>
    <recommendedName>
        <fullName evidence="5">ATP-binding protein</fullName>
    </recommendedName>
</protein>
<dbReference type="Pfam" id="PF13635">
    <property type="entry name" value="DUF4143"/>
    <property type="match status" value="1"/>
</dbReference>
<dbReference type="InterPro" id="IPR041682">
    <property type="entry name" value="AAA_14"/>
</dbReference>
<sequence length="385" mass="44617">MIKRWVKLPENMSFFLFGPRQTGKSTLIGERIGNDFWTINLLLNEVFAKYSKYPELFHKEALHKIEKQGIKTIFIDEIQKIPALLNEVQFLMDQKKTQFILTGSSVRKLRKGGANLLGGRALERFLFPFVYFEIEKDFELEDILRFGSLPSIYGNNEQEKIDLLTAYTSTYLREEIQAEGIVRNLGGFSRFLDIVASQFTELVSFSNIGRECQLSTRTVQSYYEILEDTLVGFRLDPWRKSLRKRLSGHPKFYLFDLGVTNAINRHLGTPPDNVLRGRLFEQFIIGETYRILKYIQGEARLYYWRTNTGAEIDLVIEKQGKLCAAFEIKAKKEIGGNDLSSFRSFCADNPEVPCFLICEANEPYRDGTIEVLPWSNFLKRLPDFL</sequence>
<proteinExistence type="predicted"/>
<dbReference type="Pfam" id="PF13173">
    <property type="entry name" value="AAA_14"/>
    <property type="match status" value="1"/>
</dbReference>
<accession>A0A833L1L8</accession>
<dbReference type="InterPro" id="IPR025420">
    <property type="entry name" value="DUF4143"/>
</dbReference>
<gene>
    <name evidence="3" type="ORF">FD145_607</name>
</gene>
<evidence type="ECO:0000313" key="3">
    <source>
        <dbReference type="EMBL" id="KAF0134589.1"/>
    </source>
</evidence>
<comment type="caution">
    <text evidence="3">The sequence shown here is derived from an EMBL/GenBank/DDBJ whole genome shotgun (WGS) entry which is preliminary data.</text>
</comment>